<protein>
    <submittedName>
        <fullName evidence="4">Lipoprotein</fullName>
    </submittedName>
</protein>
<evidence type="ECO:0000256" key="1">
    <source>
        <dbReference type="SAM" id="MobiDB-lite"/>
    </source>
</evidence>
<comment type="caution">
    <text evidence="4">The sequence shown here is derived from an EMBL/GenBank/DDBJ whole genome shotgun (WGS) entry which is preliminary data.</text>
</comment>
<name>A0A837RE84_LACPE</name>
<organism evidence="4 5">
    <name type="scientific">Lactiplantibacillus pentosus DSM 20314</name>
    <dbReference type="NCBI Taxonomy" id="1423791"/>
    <lineage>
        <taxon>Bacteria</taxon>
        <taxon>Bacillati</taxon>
        <taxon>Bacillota</taxon>
        <taxon>Bacilli</taxon>
        <taxon>Lactobacillales</taxon>
        <taxon>Lactobacillaceae</taxon>
        <taxon>Lactiplantibacillus</taxon>
    </lineage>
</organism>
<dbReference type="AlphaFoldDB" id="A0A837RE84"/>
<feature type="domain" description="PepSY" evidence="3">
    <location>
        <begin position="135"/>
        <end position="193"/>
    </location>
</feature>
<dbReference type="EMBL" id="AZCU01000003">
    <property type="protein sequence ID" value="KRK26441.1"/>
    <property type="molecule type" value="Genomic_DNA"/>
</dbReference>
<gene>
    <name evidence="4" type="ORF">FD24_GL002178</name>
</gene>
<feature type="domain" description="PepSY" evidence="3">
    <location>
        <begin position="53"/>
        <end position="111"/>
    </location>
</feature>
<accession>A0A837RE84</accession>
<keyword evidence="4" id="KW-0449">Lipoprotein</keyword>
<dbReference type="Proteomes" id="UP000051020">
    <property type="component" value="Unassembled WGS sequence"/>
</dbReference>
<dbReference type="Gene3D" id="3.10.450.40">
    <property type="match status" value="2"/>
</dbReference>
<reference evidence="4 5" key="1">
    <citation type="journal article" date="2015" name="Genome Announc.">
        <title>Expanding the biotechnology potential of lactobacilli through comparative genomics of 213 strains and associated genera.</title>
        <authorList>
            <person name="Sun Z."/>
            <person name="Harris H.M."/>
            <person name="McCann A."/>
            <person name="Guo C."/>
            <person name="Argimon S."/>
            <person name="Zhang W."/>
            <person name="Yang X."/>
            <person name="Jeffery I.B."/>
            <person name="Cooney J.C."/>
            <person name="Kagawa T.F."/>
            <person name="Liu W."/>
            <person name="Song Y."/>
            <person name="Salvetti E."/>
            <person name="Wrobel A."/>
            <person name="Rasinkangas P."/>
            <person name="Parkhill J."/>
            <person name="Rea M.C."/>
            <person name="O'Sullivan O."/>
            <person name="Ritari J."/>
            <person name="Douillard F.P."/>
            <person name="Paul Ross R."/>
            <person name="Yang R."/>
            <person name="Briner A.E."/>
            <person name="Felis G.E."/>
            <person name="de Vos W.M."/>
            <person name="Barrangou R."/>
            <person name="Klaenhammer T.R."/>
            <person name="Caufield P.W."/>
            <person name="Cui Y."/>
            <person name="Zhang H."/>
            <person name="O'Toole P.W."/>
        </authorList>
    </citation>
    <scope>NUCLEOTIDE SEQUENCE [LARGE SCALE GENOMIC DNA]</scope>
    <source>
        <strain evidence="4 5">DSM 20314</strain>
    </source>
</reference>
<evidence type="ECO:0000259" key="3">
    <source>
        <dbReference type="Pfam" id="PF03413"/>
    </source>
</evidence>
<dbReference type="Pfam" id="PF03413">
    <property type="entry name" value="PepSY"/>
    <property type="match status" value="2"/>
</dbReference>
<evidence type="ECO:0000313" key="4">
    <source>
        <dbReference type="EMBL" id="KRK26441.1"/>
    </source>
</evidence>
<dbReference type="PROSITE" id="PS51257">
    <property type="entry name" value="PROKAR_LIPOPROTEIN"/>
    <property type="match status" value="1"/>
</dbReference>
<sequence length="196" mass="21395">MAMMSKRSGVGLVLLSVILLAGCGTRQSEKDEATSQSRSSQSNSTKSVTDTTKVSLNAAIKAFQQQYPDAGLTSIELEDQLGRPVYTLEGVGGTQEHELQLNGRTGKVISKHSERLDQDDQAEVENDRLNLKKVISPSKAVAIAVHDRNGGYASELKLDKDNGTTYWEVQVHQGKQQVEIKIDAQEGSILKTEHDD</sequence>
<dbReference type="InterPro" id="IPR025711">
    <property type="entry name" value="PepSY"/>
</dbReference>
<feature type="signal peptide" evidence="2">
    <location>
        <begin position="1"/>
        <end position="21"/>
    </location>
</feature>
<evidence type="ECO:0000256" key="2">
    <source>
        <dbReference type="SAM" id="SignalP"/>
    </source>
</evidence>
<keyword evidence="2" id="KW-0732">Signal</keyword>
<feature type="compositionally biased region" description="Low complexity" evidence="1">
    <location>
        <begin position="34"/>
        <end position="51"/>
    </location>
</feature>
<evidence type="ECO:0000313" key="5">
    <source>
        <dbReference type="Proteomes" id="UP000051020"/>
    </source>
</evidence>
<feature type="chain" id="PRO_5039631429" evidence="2">
    <location>
        <begin position="22"/>
        <end position="196"/>
    </location>
</feature>
<feature type="region of interest" description="Disordered" evidence="1">
    <location>
        <begin position="26"/>
        <end position="51"/>
    </location>
</feature>
<proteinExistence type="predicted"/>